<dbReference type="Gene3D" id="3.30.1330.130">
    <property type="match status" value="1"/>
</dbReference>
<reference evidence="3" key="1">
    <citation type="journal article" date="2021" name="PeerJ">
        <title>Extensive microbial diversity within the chicken gut microbiome revealed by metagenomics and culture.</title>
        <authorList>
            <person name="Gilroy R."/>
            <person name="Ravi A."/>
            <person name="Getino M."/>
            <person name="Pursley I."/>
            <person name="Horton D.L."/>
            <person name="Alikhan N.F."/>
            <person name="Baker D."/>
            <person name="Gharbi K."/>
            <person name="Hall N."/>
            <person name="Watson M."/>
            <person name="Adriaenssens E.M."/>
            <person name="Foster-Nyarko E."/>
            <person name="Jarju S."/>
            <person name="Secka A."/>
            <person name="Antonio M."/>
            <person name="Oren A."/>
            <person name="Chaudhuri R.R."/>
            <person name="La Ragione R."/>
            <person name="Hildebrand F."/>
            <person name="Pallen M.J."/>
        </authorList>
    </citation>
    <scope>NUCLEOTIDE SEQUENCE</scope>
    <source>
        <strain evidence="3">5032</strain>
    </source>
</reference>
<organism evidence="3 4">
    <name type="scientific">Candidatus Desulfovibrio intestinavium</name>
    <dbReference type="NCBI Taxonomy" id="2838534"/>
    <lineage>
        <taxon>Bacteria</taxon>
        <taxon>Pseudomonadati</taxon>
        <taxon>Thermodesulfobacteriota</taxon>
        <taxon>Desulfovibrionia</taxon>
        <taxon>Desulfovibrionales</taxon>
        <taxon>Desulfovibrionaceae</taxon>
        <taxon>Desulfovibrio</taxon>
    </lineage>
</organism>
<evidence type="ECO:0000259" key="1">
    <source>
        <dbReference type="Pfam" id="PF02663"/>
    </source>
</evidence>
<dbReference type="Pfam" id="PF02663">
    <property type="entry name" value="FmdE"/>
    <property type="match status" value="1"/>
</dbReference>
<dbReference type="SUPFAM" id="SSF143555">
    <property type="entry name" value="FwdE-like"/>
    <property type="match status" value="1"/>
</dbReference>
<dbReference type="Pfam" id="PF23475">
    <property type="entry name" value="zf-Tbcl_FmdE"/>
    <property type="match status" value="1"/>
</dbReference>
<proteinExistence type="predicted"/>
<gene>
    <name evidence="3" type="ORF">H9784_07600</name>
</gene>
<feature type="domain" description="Formylmethanofuran dehydrogenase subunit E" evidence="1">
    <location>
        <begin position="17"/>
        <end position="141"/>
    </location>
</feature>
<reference evidence="3" key="2">
    <citation type="submission" date="2021-04" db="EMBL/GenBank/DDBJ databases">
        <authorList>
            <person name="Gilroy R."/>
        </authorList>
    </citation>
    <scope>NUCLEOTIDE SEQUENCE</scope>
    <source>
        <strain evidence="3">5032</strain>
    </source>
</reference>
<accession>A0A9D2KSG3</accession>
<evidence type="ECO:0000313" key="4">
    <source>
        <dbReference type="Proteomes" id="UP000823821"/>
    </source>
</evidence>
<protein>
    <submittedName>
        <fullName evidence="3">tRNA CCA-pyrophosphorylase</fullName>
    </submittedName>
</protein>
<dbReference type="EMBL" id="DWZD01000041">
    <property type="protein sequence ID" value="HJA79411.1"/>
    <property type="molecule type" value="Genomic_DNA"/>
</dbReference>
<dbReference type="InterPro" id="IPR053194">
    <property type="entry name" value="tRNA_methyltr_O"/>
</dbReference>
<comment type="caution">
    <text evidence="3">The sequence shown here is derived from an EMBL/GenBank/DDBJ whole genome shotgun (WGS) entry which is preliminary data.</text>
</comment>
<dbReference type="PANTHER" id="PTHR39418">
    <property type="entry name" value="DEHYDROGENASE-RELATED"/>
    <property type="match status" value="1"/>
</dbReference>
<sequence>MIGSWTHDEFVEEVRKFHCHVAPGVIIGGYMVEMARRALPQGILFDAVAETVQCLPDAVQLLTPCTVGNGWLRVYHFGIYALTLYDKTNGEGIRVRLDAGNLDRWPNVRGWFFKEKPKREQDSEALHREIREAGFDLLQAAPVRIRPDALRHKGKGQVIRCPRCGEWFPAELGPVCRPCQGAGPYADWAGLHGM</sequence>
<dbReference type="PANTHER" id="PTHR39418:SF1">
    <property type="entry name" value="DEHYDROGENASE"/>
    <property type="match status" value="1"/>
</dbReference>
<evidence type="ECO:0000259" key="2">
    <source>
        <dbReference type="Pfam" id="PF23475"/>
    </source>
</evidence>
<dbReference type="AlphaFoldDB" id="A0A9D2KSG3"/>
<evidence type="ECO:0000313" key="3">
    <source>
        <dbReference type="EMBL" id="HJA79411.1"/>
    </source>
</evidence>
<feature type="domain" description="FmdE-like treble clef zinc finger" evidence="2">
    <location>
        <begin position="152"/>
        <end position="186"/>
    </location>
</feature>
<dbReference type="InterPro" id="IPR057035">
    <property type="entry name" value="Znf-Tbcl_FmdE"/>
</dbReference>
<dbReference type="Gene3D" id="3.30.60.80">
    <property type="match status" value="1"/>
</dbReference>
<dbReference type="InterPro" id="IPR003814">
    <property type="entry name" value="FmdEsu_dom"/>
</dbReference>
<name>A0A9D2KSG3_9BACT</name>
<dbReference type="Proteomes" id="UP000823821">
    <property type="component" value="Unassembled WGS sequence"/>
</dbReference>